<sequence>MSSETAPSPDGALRLARAFANFGPAYFKWVQSQFAACGVSFARMRLLAVLHKLGPQIMSSLSDELGVTARNVTALVDALEGDGLVRRVPHATDRRATVVELTAAGARHGCMMADGSHLEMIAALFRDLTEEEQGQMLGIVTKLQGLLAQRGFTGGPPGAPATDSGSE</sequence>
<keyword evidence="3" id="KW-1185">Reference proteome</keyword>
<evidence type="ECO:0000313" key="3">
    <source>
        <dbReference type="Proteomes" id="UP000464178"/>
    </source>
</evidence>
<dbReference type="InterPro" id="IPR039422">
    <property type="entry name" value="MarR/SlyA-like"/>
</dbReference>
<dbReference type="InterPro" id="IPR036390">
    <property type="entry name" value="WH_DNA-bd_sf"/>
</dbReference>
<dbReference type="PANTHER" id="PTHR33164:SF43">
    <property type="entry name" value="HTH-TYPE TRANSCRIPTIONAL REPRESSOR YETL"/>
    <property type="match status" value="1"/>
</dbReference>
<dbReference type="SMART" id="SM00347">
    <property type="entry name" value="HTH_MARR"/>
    <property type="match status" value="1"/>
</dbReference>
<dbReference type="EMBL" id="LR593886">
    <property type="protein sequence ID" value="VTR90868.1"/>
    <property type="molecule type" value="Genomic_DNA"/>
</dbReference>
<feature type="domain" description="HTH marR-type" evidence="1">
    <location>
        <begin position="8"/>
        <end position="145"/>
    </location>
</feature>
<dbReference type="GO" id="GO:0006950">
    <property type="term" value="P:response to stress"/>
    <property type="evidence" value="ECO:0007669"/>
    <property type="project" value="TreeGrafter"/>
</dbReference>
<dbReference type="AlphaFoldDB" id="A0A6P2CPC0"/>
<dbReference type="SUPFAM" id="SSF46785">
    <property type="entry name" value="Winged helix' DNA-binding domain"/>
    <property type="match status" value="1"/>
</dbReference>
<dbReference type="PANTHER" id="PTHR33164">
    <property type="entry name" value="TRANSCRIPTIONAL REGULATOR, MARR FAMILY"/>
    <property type="match status" value="1"/>
</dbReference>
<dbReference type="KEGG" id="gms:SOIL9_68460"/>
<proteinExistence type="predicted"/>
<dbReference type="InterPro" id="IPR036388">
    <property type="entry name" value="WH-like_DNA-bd_sf"/>
</dbReference>
<name>A0A6P2CPC0_9BACT</name>
<evidence type="ECO:0000313" key="2">
    <source>
        <dbReference type="EMBL" id="VTR90868.1"/>
    </source>
</evidence>
<gene>
    <name evidence="2" type="ORF">SOIL9_68460</name>
</gene>
<organism evidence="2 3">
    <name type="scientific">Gemmata massiliana</name>
    <dbReference type="NCBI Taxonomy" id="1210884"/>
    <lineage>
        <taxon>Bacteria</taxon>
        <taxon>Pseudomonadati</taxon>
        <taxon>Planctomycetota</taxon>
        <taxon>Planctomycetia</taxon>
        <taxon>Gemmatales</taxon>
        <taxon>Gemmataceae</taxon>
        <taxon>Gemmata</taxon>
    </lineage>
</organism>
<protein>
    <recommendedName>
        <fullName evidence="1">HTH marR-type domain-containing protein</fullName>
    </recommendedName>
</protein>
<dbReference type="PRINTS" id="PR00598">
    <property type="entry name" value="HTHMARR"/>
</dbReference>
<reference evidence="2 3" key="1">
    <citation type="submission" date="2019-05" db="EMBL/GenBank/DDBJ databases">
        <authorList>
            <consortium name="Science for Life Laboratories"/>
        </authorList>
    </citation>
    <scope>NUCLEOTIDE SEQUENCE [LARGE SCALE GENOMIC DNA]</scope>
    <source>
        <strain evidence="2">Soil9</strain>
    </source>
</reference>
<dbReference type="PROSITE" id="PS50995">
    <property type="entry name" value="HTH_MARR_2"/>
    <property type="match status" value="1"/>
</dbReference>
<dbReference type="InterPro" id="IPR000835">
    <property type="entry name" value="HTH_MarR-typ"/>
</dbReference>
<dbReference type="Proteomes" id="UP000464178">
    <property type="component" value="Chromosome"/>
</dbReference>
<accession>A0A6P2CPC0</accession>
<dbReference type="Gene3D" id="1.10.10.10">
    <property type="entry name" value="Winged helix-like DNA-binding domain superfamily/Winged helix DNA-binding domain"/>
    <property type="match status" value="1"/>
</dbReference>
<evidence type="ECO:0000259" key="1">
    <source>
        <dbReference type="PROSITE" id="PS50995"/>
    </source>
</evidence>
<dbReference type="RefSeq" id="WP_162665945.1">
    <property type="nucleotide sequence ID" value="NZ_LR593886.1"/>
</dbReference>
<dbReference type="GO" id="GO:0003700">
    <property type="term" value="F:DNA-binding transcription factor activity"/>
    <property type="evidence" value="ECO:0007669"/>
    <property type="project" value="InterPro"/>
</dbReference>
<dbReference type="Pfam" id="PF01047">
    <property type="entry name" value="MarR"/>
    <property type="match status" value="1"/>
</dbReference>